<evidence type="ECO:0000256" key="2">
    <source>
        <dbReference type="ARBA" id="ARBA00009638"/>
    </source>
</evidence>
<dbReference type="Pfam" id="PF01926">
    <property type="entry name" value="MMR_HSR1"/>
    <property type="match status" value="1"/>
</dbReference>
<evidence type="ECO:0000259" key="11">
    <source>
        <dbReference type="PROSITE" id="PS51706"/>
    </source>
</evidence>
<dbReference type="InterPro" id="IPR027417">
    <property type="entry name" value="P-loop_NTPase"/>
</dbReference>
<sequence length="210" mass="23657">MSNQLNHLRRPYAEIRFLLSVPQPHQAPADSGFEVAFAGRSNAGKSSALNTLTGRKALARTSKTPGRTQHLVFFALDDQRRLVDLPGYGFARVPEAVQRQWGETMATYLQQRQSLAGLILLMDIRHPLTDYDWQMLEFSRYADLPVHILLTKADKLKRGPAQNTLLAVRKQLADYPQVSLQLFSATKKQGLEEALHVIGRWLDLDPAQGK</sequence>
<dbReference type="HAMAP" id="MF_00321">
    <property type="entry name" value="GTPase_EngB"/>
    <property type="match status" value="1"/>
</dbReference>
<evidence type="ECO:0000313" key="12">
    <source>
        <dbReference type="EMBL" id="TDY03671.1"/>
    </source>
</evidence>
<evidence type="ECO:0000256" key="3">
    <source>
        <dbReference type="ARBA" id="ARBA00022618"/>
    </source>
</evidence>
<dbReference type="FunFam" id="3.40.50.300:FF:000098">
    <property type="entry name" value="Probable GTP-binding protein EngB"/>
    <property type="match status" value="1"/>
</dbReference>
<name>A0A4R8IRL3_9GAMM</name>
<dbReference type="GO" id="GO:0005525">
    <property type="term" value="F:GTP binding"/>
    <property type="evidence" value="ECO:0007669"/>
    <property type="project" value="UniProtKB-UniRule"/>
</dbReference>
<evidence type="ECO:0000256" key="6">
    <source>
        <dbReference type="ARBA" id="ARBA00022842"/>
    </source>
</evidence>
<dbReference type="EMBL" id="SOQX01000001">
    <property type="protein sequence ID" value="TDY03671.1"/>
    <property type="molecule type" value="Genomic_DNA"/>
</dbReference>
<keyword evidence="13" id="KW-1185">Reference proteome</keyword>
<dbReference type="InterPro" id="IPR006073">
    <property type="entry name" value="GTP-bd"/>
</dbReference>
<keyword evidence="3 10" id="KW-0132">Cell division</keyword>
<dbReference type="InterPro" id="IPR030393">
    <property type="entry name" value="G_ENGB_dom"/>
</dbReference>
<dbReference type="OrthoDB" id="9804921at2"/>
<evidence type="ECO:0000313" key="13">
    <source>
        <dbReference type="Proteomes" id="UP000294914"/>
    </source>
</evidence>
<proteinExistence type="inferred from homology"/>
<dbReference type="GO" id="GO:0000917">
    <property type="term" value="P:division septum assembly"/>
    <property type="evidence" value="ECO:0007669"/>
    <property type="project" value="UniProtKB-KW"/>
</dbReference>
<keyword evidence="8 10" id="KW-0717">Septation</keyword>
<dbReference type="NCBIfam" id="TIGR03598">
    <property type="entry name" value="GTPase_YsxC"/>
    <property type="match status" value="1"/>
</dbReference>
<dbReference type="GO" id="GO:0005829">
    <property type="term" value="C:cytosol"/>
    <property type="evidence" value="ECO:0007669"/>
    <property type="project" value="TreeGrafter"/>
</dbReference>
<dbReference type="Gene3D" id="3.40.50.300">
    <property type="entry name" value="P-loop containing nucleotide triphosphate hydrolases"/>
    <property type="match status" value="1"/>
</dbReference>
<keyword evidence="9 10" id="KW-0131">Cell cycle</keyword>
<dbReference type="SUPFAM" id="SSF52540">
    <property type="entry name" value="P-loop containing nucleoside triphosphate hydrolases"/>
    <property type="match status" value="1"/>
</dbReference>
<dbReference type="Proteomes" id="UP000294914">
    <property type="component" value="Unassembled WGS sequence"/>
</dbReference>
<feature type="domain" description="EngB-type G" evidence="11">
    <location>
        <begin position="31"/>
        <end position="204"/>
    </location>
</feature>
<comment type="function">
    <text evidence="10">Necessary for normal cell division and for the maintenance of normal septation.</text>
</comment>
<gene>
    <name evidence="10" type="primary">engB</name>
    <name evidence="12" type="ORF">EDC23_0040</name>
</gene>
<comment type="similarity">
    <text evidence="2 10">Belongs to the TRAFAC class TrmE-Era-EngA-EngB-Septin-like GTPase superfamily. EngB GTPase family.</text>
</comment>
<dbReference type="InterPro" id="IPR019987">
    <property type="entry name" value="GTP-bd_ribosome_bio_YsxC"/>
</dbReference>
<evidence type="ECO:0000256" key="5">
    <source>
        <dbReference type="ARBA" id="ARBA00022741"/>
    </source>
</evidence>
<evidence type="ECO:0000256" key="8">
    <source>
        <dbReference type="ARBA" id="ARBA00023210"/>
    </source>
</evidence>
<dbReference type="AlphaFoldDB" id="A0A4R8IRL3"/>
<reference evidence="12 13" key="1">
    <citation type="submission" date="2019-03" db="EMBL/GenBank/DDBJ databases">
        <title>Genomic Encyclopedia of Type Strains, Phase IV (KMG-IV): sequencing the most valuable type-strain genomes for metagenomic binning, comparative biology and taxonomic classification.</title>
        <authorList>
            <person name="Goeker M."/>
        </authorList>
    </citation>
    <scope>NUCLEOTIDE SEQUENCE [LARGE SCALE GENOMIC DNA]</scope>
    <source>
        <strain evidence="12 13">DSM 16326</strain>
    </source>
</reference>
<keyword evidence="6" id="KW-0460">Magnesium</keyword>
<accession>A0A4R8IRL3</accession>
<keyword evidence="7 10" id="KW-0342">GTP-binding</keyword>
<dbReference type="GO" id="GO:0046872">
    <property type="term" value="F:metal ion binding"/>
    <property type="evidence" value="ECO:0007669"/>
    <property type="project" value="UniProtKB-KW"/>
</dbReference>
<dbReference type="PANTHER" id="PTHR11649">
    <property type="entry name" value="MSS1/TRME-RELATED GTP-BINDING PROTEIN"/>
    <property type="match status" value="1"/>
</dbReference>
<dbReference type="RefSeq" id="WP_134080261.1">
    <property type="nucleotide sequence ID" value="NZ_SOQX01000001.1"/>
</dbReference>
<keyword evidence="4" id="KW-0479">Metal-binding</keyword>
<keyword evidence="5 10" id="KW-0547">Nucleotide-binding</keyword>
<dbReference type="PANTHER" id="PTHR11649:SF13">
    <property type="entry name" value="ENGB-TYPE G DOMAIN-CONTAINING PROTEIN"/>
    <property type="match status" value="1"/>
</dbReference>
<evidence type="ECO:0000256" key="1">
    <source>
        <dbReference type="ARBA" id="ARBA00001946"/>
    </source>
</evidence>
<comment type="cofactor">
    <cofactor evidence="1">
        <name>Mg(2+)</name>
        <dbReference type="ChEBI" id="CHEBI:18420"/>
    </cofactor>
</comment>
<dbReference type="CDD" id="cd01876">
    <property type="entry name" value="YihA_EngB"/>
    <property type="match status" value="1"/>
</dbReference>
<comment type="caution">
    <text evidence="12">The sequence shown here is derived from an EMBL/GenBank/DDBJ whole genome shotgun (WGS) entry which is preliminary data.</text>
</comment>
<evidence type="ECO:0000256" key="4">
    <source>
        <dbReference type="ARBA" id="ARBA00022723"/>
    </source>
</evidence>
<evidence type="ECO:0000256" key="10">
    <source>
        <dbReference type="HAMAP-Rule" id="MF_00321"/>
    </source>
</evidence>
<organism evidence="12 13">
    <name type="scientific">Thiohalophilus thiocyanatoxydans</name>
    <dbReference type="NCBI Taxonomy" id="381308"/>
    <lineage>
        <taxon>Bacteria</taxon>
        <taxon>Pseudomonadati</taxon>
        <taxon>Pseudomonadota</taxon>
        <taxon>Gammaproteobacteria</taxon>
        <taxon>Thiohalomonadales</taxon>
        <taxon>Thiohalophilaceae</taxon>
        <taxon>Thiohalophilus</taxon>
    </lineage>
</organism>
<dbReference type="PROSITE" id="PS51706">
    <property type="entry name" value="G_ENGB"/>
    <property type="match status" value="1"/>
</dbReference>
<evidence type="ECO:0000256" key="7">
    <source>
        <dbReference type="ARBA" id="ARBA00023134"/>
    </source>
</evidence>
<evidence type="ECO:0000256" key="9">
    <source>
        <dbReference type="ARBA" id="ARBA00023306"/>
    </source>
</evidence>
<protein>
    <recommendedName>
        <fullName evidence="10">Probable GTP-binding protein EngB</fullName>
    </recommendedName>
</protein>